<dbReference type="InterPro" id="IPR002048">
    <property type="entry name" value="EF_hand_dom"/>
</dbReference>
<dbReference type="PANTHER" id="PTHR20875">
    <property type="entry name" value="EF-HAND CALCIUM-BINDING DOMAIN-CONTAINING PROTEIN 6-RELATED"/>
    <property type="match status" value="1"/>
</dbReference>
<dbReference type="PANTHER" id="PTHR20875:SF2">
    <property type="entry name" value="EF-HAND CALCIUM-BINDING DOMAIN-CONTAINING PROTEIN 6"/>
    <property type="match status" value="1"/>
</dbReference>
<accession>A0A0X3NQ57</accession>
<evidence type="ECO:0000259" key="1">
    <source>
        <dbReference type="PROSITE" id="PS50222"/>
    </source>
</evidence>
<name>A0A0X3NQ57_SCHSO</name>
<dbReference type="AlphaFoldDB" id="A0A0X3NQ57"/>
<sequence length="985" mass="114114">MCYRRERSTNRVFQSLLPTPYEGITNGITRLQPLTRCNNAEEINGLRTEAIDEKGFHHFRPLNADKYHYTLPRSKDELASFVVEPYVAKPYSRLSLDEIDLILRCKLKRHRHKIRQLFDDADCLHRGFVTKDALLRIMHKLCREMQVDQFHRLCERYGFDSSPVLSFSEFEATFGVPPLGQTKAPVIISGFGYKEKLSVAFVFRKLQEAARHPKFNLKELLPPSCFEKEGRILMPHLRELLARIRIDLNEENFRRLWGQKFDLMGVGSISTQQFLDQMNLNEQGLPSDKKVAIKDYAFPEQHRLHYKTYNGNPPVLKPSPCAPMELIPVSKPLGVVDKTEQLKKLPDAGGTSFPIPPEPTWKSAGPGGANVPPMGCGTRYKDRLELLRQKRPKFRNVLRTLQYIFEEPYHALMVVFEKTDPYHKGSVPEARLYDILRECGMNVEPKEVSRFAKMLARAVDDCDGITEPPKGKEEQVRPGLINYHKLLRRYQRLTPGSPALSIIKTIREKRRESAGLKALTALSAEEIEENLVSLLHKDFIDFTDKINEKSKNGVIPEEELRKLADQMTGDCMTQCQWYEFRSHLPYKEKGLVNVKEFIHHFGKPTGAVPTEYTQIFTPMLREPLKNLDAYVGDPRDLNIVLQLLERLINVKFYDIDSMFKHYDHAGPGLISKEDFGEIMAEQGLKLIPQELDAVWRLMDRIKYGHGQHNFRQVMRFLLLQTRALRLERTRARHAAKNRAIHDPNILKLKEFRACQRKYKAEHEAQLLALGKAAVQHKYKKAEKNYPSASRVQELINKIKETVLNNWVAIRNGFLWQDPTGWGSVLLKDFRQLGRTFNFPLNEAELEDLALGFDKKKNGYVQYTDFLHAFGEGHRSKSAYKFDEAYHEFENKKDGSKITIRALMDKIRDICLKENNTLLAGFRAISKKHPEYISQCDLGRFLKKHGIELSEDDLYHLMTVYDRTRRGCINYTDFLQQTMHVVKPDS</sequence>
<protein>
    <submittedName>
        <fullName evidence="2">EF-hand calcium-binding domain-containing protein 6</fullName>
    </submittedName>
</protein>
<dbReference type="SUPFAM" id="SSF47473">
    <property type="entry name" value="EF-hand"/>
    <property type="match status" value="3"/>
</dbReference>
<organism evidence="2">
    <name type="scientific">Schistocephalus solidus</name>
    <name type="common">Tapeworm</name>
    <dbReference type="NCBI Taxonomy" id="70667"/>
    <lineage>
        <taxon>Eukaryota</taxon>
        <taxon>Metazoa</taxon>
        <taxon>Spiralia</taxon>
        <taxon>Lophotrochozoa</taxon>
        <taxon>Platyhelminthes</taxon>
        <taxon>Cestoda</taxon>
        <taxon>Eucestoda</taxon>
        <taxon>Diphyllobothriidea</taxon>
        <taxon>Diphyllobothriidae</taxon>
        <taxon>Schistocephalus</taxon>
    </lineage>
</organism>
<dbReference type="GO" id="GO:0005509">
    <property type="term" value="F:calcium ion binding"/>
    <property type="evidence" value="ECO:0007669"/>
    <property type="project" value="InterPro"/>
</dbReference>
<dbReference type="InterPro" id="IPR052603">
    <property type="entry name" value="EFCB6"/>
</dbReference>
<gene>
    <name evidence="2" type="primary">EFCB6</name>
    <name evidence="2" type="ORF">TR87064</name>
</gene>
<feature type="domain" description="EF-hand" evidence="1">
    <location>
        <begin position="654"/>
        <end position="685"/>
    </location>
</feature>
<dbReference type="EMBL" id="GEEE01023558">
    <property type="protein sequence ID" value="JAP39667.1"/>
    <property type="molecule type" value="Transcribed_RNA"/>
</dbReference>
<dbReference type="GO" id="GO:0005654">
    <property type="term" value="C:nucleoplasm"/>
    <property type="evidence" value="ECO:0007669"/>
    <property type="project" value="TreeGrafter"/>
</dbReference>
<dbReference type="Gene3D" id="1.10.238.10">
    <property type="entry name" value="EF-hand"/>
    <property type="match status" value="5"/>
</dbReference>
<proteinExistence type="predicted"/>
<dbReference type="SMART" id="SM00054">
    <property type="entry name" value="EFh"/>
    <property type="match status" value="3"/>
</dbReference>
<dbReference type="PROSITE" id="PS50222">
    <property type="entry name" value="EF_HAND_2"/>
    <property type="match status" value="1"/>
</dbReference>
<reference evidence="2" key="1">
    <citation type="submission" date="2016-01" db="EMBL/GenBank/DDBJ databases">
        <title>Reference transcriptome for the parasite Schistocephalus solidus: insights into the molecular evolution of parasitism.</title>
        <authorList>
            <person name="Hebert F.O."/>
            <person name="Grambauer S."/>
            <person name="Barber I."/>
            <person name="Landry C.R."/>
            <person name="Aubin-Horth N."/>
        </authorList>
    </citation>
    <scope>NUCLEOTIDE SEQUENCE</scope>
</reference>
<dbReference type="InterPro" id="IPR011992">
    <property type="entry name" value="EF-hand-dom_pair"/>
</dbReference>
<evidence type="ECO:0000313" key="2">
    <source>
        <dbReference type="EMBL" id="JAP39667.1"/>
    </source>
</evidence>